<evidence type="ECO:0000313" key="2">
    <source>
        <dbReference type="Proteomes" id="UP000198538"/>
    </source>
</evidence>
<proteinExistence type="predicted"/>
<gene>
    <name evidence="1" type="ORF">SAMN05720606_11146</name>
</gene>
<accession>A0A1G5JGX4</accession>
<dbReference type="STRING" id="582692.SAMN05720606_11146"/>
<dbReference type="Proteomes" id="UP000198538">
    <property type="component" value="Unassembled WGS sequence"/>
</dbReference>
<reference evidence="2" key="1">
    <citation type="submission" date="2016-10" db="EMBL/GenBank/DDBJ databases">
        <authorList>
            <person name="Varghese N."/>
            <person name="Submissions S."/>
        </authorList>
    </citation>
    <scope>NUCLEOTIDE SEQUENCE [LARGE SCALE GENOMIC DNA]</scope>
    <source>
        <strain evidence="2">BL9</strain>
    </source>
</reference>
<dbReference type="AlphaFoldDB" id="A0A1G5JGX4"/>
<evidence type="ECO:0000313" key="1">
    <source>
        <dbReference type="EMBL" id="SCY87596.1"/>
    </source>
</evidence>
<sequence length="228" mass="25361">MKLFHGKETNDVPQMPAMSSICTPLGTVEFSLSVSNQSYLATDCAKLNSGGWLYKYDYDSWDCELAICRVDVELACDQAVDECWGAVFRIQPKSGHQIDECSFTASWKEGYNWTSCGSDTGEGLEAIEYKNQTVQLHIGTQDGTLLMMRRNQGDRIPKSYGEGMDVEAQGYILSSGKGISVPMSQMESDDICEIHVVIAWKKYVEEDVSTWLAVDQFSKDILKGEGLS</sequence>
<keyword evidence="2" id="KW-1185">Reference proteome</keyword>
<organism evidence="1 2">
    <name type="scientific">Paenibacillus polysaccharolyticus</name>
    <dbReference type="NCBI Taxonomy" id="582692"/>
    <lineage>
        <taxon>Bacteria</taxon>
        <taxon>Bacillati</taxon>
        <taxon>Bacillota</taxon>
        <taxon>Bacilli</taxon>
        <taxon>Bacillales</taxon>
        <taxon>Paenibacillaceae</taxon>
        <taxon>Paenibacillus</taxon>
    </lineage>
</organism>
<name>A0A1G5JGX4_9BACL</name>
<protein>
    <submittedName>
        <fullName evidence="1">Uncharacterized protein</fullName>
    </submittedName>
</protein>
<dbReference type="EMBL" id="FMVM01000011">
    <property type="protein sequence ID" value="SCY87596.1"/>
    <property type="molecule type" value="Genomic_DNA"/>
</dbReference>
<dbReference type="RefSeq" id="WP_090921867.1">
    <property type="nucleotide sequence ID" value="NZ_FMVM01000011.1"/>
</dbReference>